<dbReference type="PANTHER" id="PTHR44920">
    <property type="entry name" value="RHODANESE-LIKE DOMAIN-CONTAINING PROTEIN 14, CHLOROPLASTIC-RELATED"/>
    <property type="match status" value="1"/>
</dbReference>
<dbReference type="PANTHER" id="PTHR44920:SF2">
    <property type="entry name" value="RHODANESE DOMAIN-CONTAINING PROTEIN"/>
    <property type="match status" value="1"/>
</dbReference>
<dbReference type="InterPro" id="IPR001763">
    <property type="entry name" value="Rhodanese-like_dom"/>
</dbReference>
<evidence type="ECO:0000313" key="3">
    <source>
        <dbReference type="Proteomes" id="UP000232323"/>
    </source>
</evidence>
<dbReference type="InterPro" id="IPR036873">
    <property type="entry name" value="Rhodanese-like_dom_sf"/>
</dbReference>
<dbReference type="GO" id="GO:0009507">
    <property type="term" value="C:chloroplast"/>
    <property type="evidence" value="ECO:0007669"/>
    <property type="project" value="TreeGrafter"/>
</dbReference>
<dbReference type="PROSITE" id="PS50206">
    <property type="entry name" value="RHODANESE_3"/>
    <property type="match status" value="1"/>
</dbReference>
<dbReference type="InterPro" id="IPR043186">
    <property type="entry name" value="Str14"/>
</dbReference>
<dbReference type="OrthoDB" id="496335at2759"/>
<dbReference type="CDD" id="cd00158">
    <property type="entry name" value="RHOD"/>
    <property type="match status" value="1"/>
</dbReference>
<comment type="caution">
    <text evidence="2">The sequence shown here is derived from an EMBL/GenBank/DDBJ whole genome shotgun (WGS) entry which is preliminary data.</text>
</comment>
<dbReference type="Gene3D" id="3.40.250.10">
    <property type="entry name" value="Rhodanese-like domain"/>
    <property type="match status" value="1"/>
</dbReference>
<dbReference type="Proteomes" id="UP000232323">
    <property type="component" value="Unassembled WGS sequence"/>
</dbReference>
<dbReference type="SUPFAM" id="SSF52821">
    <property type="entry name" value="Rhodanese/Cell cycle control phosphatase"/>
    <property type="match status" value="1"/>
</dbReference>
<dbReference type="STRING" id="1157962.A0A250X967"/>
<accession>A0A250X967</accession>
<evidence type="ECO:0000259" key="1">
    <source>
        <dbReference type="PROSITE" id="PS50206"/>
    </source>
</evidence>
<sequence>MILGAQKRYVLSTRPQERTSHILKAAPEAKKKAGKGPSGIRFDGTMLRWVRDDRIGELPKDSVVIETKTGSSYTIWPVVHTLLTEKGLKSVTPSQALKMQSQGWTLVDVRIDGDYDALHAAGAVNIPLFRFVQGNSFWDNVKKFAMASFAMKATERDPDYAGTVGSTLKKGQKIMLMCAIGGTLGTRLMLRPDKYPKGIDDPDRNFGRESRCLKAAYELMQSGWNNGNLVFVEGGFQQWKYQDLPLE</sequence>
<evidence type="ECO:0000313" key="2">
    <source>
        <dbReference type="EMBL" id="GAX79625.1"/>
    </source>
</evidence>
<protein>
    <recommendedName>
        <fullName evidence="1">Rhodanese domain-containing protein</fullName>
    </recommendedName>
</protein>
<dbReference type="SMART" id="SM00450">
    <property type="entry name" value="RHOD"/>
    <property type="match status" value="1"/>
</dbReference>
<feature type="domain" description="Rhodanese" evidence="1">
    <location>
        <begin position="100"/>
        <end position="247"/>
    </location>
</feature>
<name>A0A250X967_9CHLO</name>
<keyword evidence="3" id="KW-1185">Reference proteome</keyword>
<proteinExistence type="predicted"/>
<organism evidence="2 3">
    <name type="scientific">Chlamydomonas eustigma</name>
    <dbReference type="NCBI Taxonomy" id="1157962"/>
    <lineage>
        <taxon>Eukaryota</taxon>
        <taxon>Viridiplantae</taxon>
        <taxon>Chlorophyta</taxon>
        <taxon>core chlorophytes</taxon>
        <taxon>Chlorophyceae</taxon>
        <taxon>CS clade</taxon>
        <taxon>Chlamydomonadales</taxon>
        <taxon>Chlamydomonadaceae</taxon>
        <taxon>Chlamydomonas</taxon>
    </lineage>
</organism>
<dbReference type="EMBL" id="BEGY01000044">
    <property type="protein sequence ID" value="GAX79625.1"/>
    <property type="molecule type" value="Genomic_DNA"/>
</dbReference>
<dbReference type="AlphaFoldDB" id="A0A250X967"/>
<reference evidence="2 3" key="1">
    <citation type="submission" date="2017-08" db="EMBL/GenBank/DDBJ databases">
        <title>Acidophilic green algal genome provides insights into adaptation to an acidic environment.</title>
        <authorList>
            <person name="Hirooka S."/>
            <person name="Hirose Y."/>
            <person name="Kanesaki Y."/>
            <person name="Higuchi S."/>
            <person name="Fujiwara T."/>
            <person name="Onuma R."/>
            <person name="Era A."/>
            <person name="Ohbayashi R."/>
            <person name="Uzuka A."/>
            <person name="Nozaki H."/>
            <person name="Yoshikawa H."/>
            <person name="Miyagishima S.Y."/>
        </authorList>
    </citation>
    <scope>NUCLEOTIDE SEQUENCE [LARGE SCALE GENOMIC DNA]</scope>
    <source>
        <strain evidence="2 3">NIES-2499</strain>
    </source>
</reference>
<gene>
    <name evidence="2" type="ORF">CEUSTIGMA_g7066.t1</name>
</gene>